<protein>
    <submittedName>
        <fullName evidence="1">Uncharacterized protein</fullName>
    </submittedName>
</protein>
<dbReference type="HOGENOM" id="CLU_3166416_0_0_9"/>
<sequence length="47" mass="5074">MKLGGPFCCSRVGSDLYDAVIGSKNLTISIHAPVWGATNNHFLLGRR</sequence>
<proteinExistence type="predicted"/>
<dbReference type="KEGG" id="ccel:CCDG5_1995"/>
<dbReference type="PATRIC" id="fig|29343.3.peg.2100"/>
<organism evidence="1 2">
    <name type="scientific">[Clostridium] cellulosi</name>
    <dbReference type="NCBI Taxonomy" id="29343"/>
    <lineage>
        <taxon>Bacteria</taxon>
        <taxon>Bacillati</taxon>
        <taxon>Bacillota</taxon>
        <taxon>Clostridia</taxon>
        <taxon>Eubacteriales</taxon>
        <taxon>Oscillospiraceae</taxon>
        <taxon>Oscillospiraceae incertae sedis</taxon>
    </lineage>
</organism>
<reference evidence="2" key="1">
    <citation type="submission" date="2014-07" db="EMBL/GenBank/DDBJ databases">
        <authorList>
            <person name="Wibberg D."/>
        </authorList>
    </citation>
    <scope>NUCLEOTIDE SEQUENCE [LARGE SCALE GENOMIC DNA]</scope>
    <source>
        <strain evidence="2">DG5</strain>
    </source>
</reference>
<evidence type="ECO:0000313" key="2">
    <source>
        <dbReference type="Proteomes" id="UP000032431"/>
    </source>
</evidence>
<dbReference type="Proteomes" id="UP000032431">
    <property type="component" value="Chromosome I"/>
</dbReference>
<keyword evidence="2" id="KW-1185">Reference proteome</keyword>
<dbReference type="AlphaFoldDB" id="A0A078KRE9"/>
<evidence type="ECO:0000313" key="1">
    <source>
        <dbReference type="EMBL" id="CDZ25087.1"/>
    </source>
</evidence>
<accession>A0A078KRE9</accession>
<gene>
    <name evidence="1" type="ORF">CCDG5_1995</name>
</gene>
<dbReference type="EMBL" id="LM995447">
    <property type="protein sequence ID" value="CDZ25087.1"/>
    <property type="molecule type" value="Genomic_DNA"/>
</dbReference>
<name>A0A078KRE9_9FIRM</name>